<dbReference type="Gene3D" id="2.40.50.140">
    <property type="entry name" value="Nucleic acid-binding proteins"/>
    <property type="match status" value="1"/>
</dbReference>
<dbReference type="Pfam" id="PF00313">
    <property type="entry name" value="CSD"/>
    <property type="match status" value="1"/>
</dbReference>
<comment type="caution">
    <text evidence="5">The sequence shown here is derived from an EMBL/GenBank/DDBJ whole genome shotgun (WGS) entry which is preliminary data.</text>
</comment>
<protein>
    <submittedName>
        <fullName evidence="5">Cold-shock protein</fullName>
    </submittedName>
</protein>
<evidence type="ECO:0000256" key="3">
    <source>
        <dbReference type="RuleBase" id="RU000408"/>
    </source>
</evidence>
<dbReference type="InterPro" id="IPR012340">
    <property type="entry name" value="NA-bd_OB-fold"/>
</dbReference>
<dbReference type="Proteomes" id="UP000664795">
    <property type="component" value="Unassembled WGS sequence"/>
</dbReference>
<name>A0A939G8Y1_9BACT</name>
<evidence type="ECO:0000256" key="2">
    <source>
        <dbReference type="ARBA" id="ARBA00022490"/>
    </source>
</evidence>
<keyword evidence="6" id="KW-1185">Reference proteome</keyword>
<comment type="subcellular location">
    <subcellularLocation>
        <location evidence="1 3">Cytoplasm</location>
    </subcellularLocation>
</comment>
<dbReference type="PRINTS" id="PR00050">
    <property type="entry name" value="COLDSHOCK"/>
</dbReference>
<dbReference type="InterPro" id="IPR002059">
    <property type="entry name" value="CSP_DNA-bd"/>
</dbReference>
<dbReference type="CDD" id="cd04458">
    <property type="entry name" value="CSP_CDS"/>
    <property type="match status" value="1"/>
</dbReference>
<dbReference type="SUPFAM" id="SSF50249">
    <property type="entry name" value="Nucleic acid-binding proteins"/>
    <property type="match status" value="1"/>
</dbReference>
<organism evidence="5 6">
    <name type="scientific">Fibrella aquatilis</name>
    <dbReference type="NCBI Taxonomy" id="2817059"/>
    <lineage>
        <taxon>Bacteria</taxon>
        <taxon>Pseudomonadati</taxon>
        <taxon>Bacteroidota</taxon>
        <taxon>Cytophagia</taxon>
        <taxon>Cytophagales</taxon>
        <taxon>Spirosomataceae</taxon>
        <taxon>Fibrella</taxon>
    </lineage>
</organism>
<accession>A0A939G8Y1</accession>
<dbReference type="InterPro" id="IPR050181">
    <property type="entry name" value="Cold_shock_domain"/>
</dbReference>
<proteinExistence type="predicted"/>
<feature type="domain" description="CSD" evidence="4">
    <location>
        <begin position="1"/>
        <end position="63"/>
    </location>
</feature>
<sequence length="64" mass="6987">MKTGTVKFFNESKGFGFIVPDGGGEDVFVHISALNGLTLRENDKVTYEVEQGKRGLNAVNVQRA</sequence>
<dbReference type="SMART" id="SM00357">
    <property type="entry name" value="CSP"/>
    <property type="match status" value="1"/>
</dbReference>
<dbReference type="PROSITE" id="PS00352">
    <property type="entry name" value="CSD_1"/>
    <property type="match status" value="1"/>
</dbReference>
<dbReference type="PROSITE" id="PS51857">
    <property type="entry name" value="CSD_2"/>
    <property type="match status" value="1"/>
</dbReference>
<dbReference type="PANTHER" id="PTHR11544">
    <property type="entry name" value="COLD SHOCK DOMAIN CONTAINING PROTEINS"/>
    <property type="match status" value="1"/>
</dbReference>
<dbReference type="EMBL" id="JAFMYU010000014">
    <property type="protein sequence ID" value="MBO0932804.1"/>
    <property type="molecule type" value="Genomic_DNA"/>
</dbReference>
<dbReference type="PIRSF" id="PIRSF002599">
    <property type="entry name" value="Cold_shock_A"/>
    <property type="match status" value="1"/>
</dbReference>
<evidence type="ECO:0000259" key="4">
    <source>
        <dbReference type="PROSITE" id="PS51857"/>
    </source>
</evidence>
<dbReference type="InterPro" id="IPR019844">
    <property type="entry name" value="CSD_CS"/>
</dbReference>
<dbReference type="GO" id="GO:0003676">
    <property type="term" value="F:nucleic acid binding"/>
    <property type="evidence" value="ECO:0007669"/>
    <property type="project" value="InterPro"/>
</dbReference>
<dbReference type="InterPro" id="IPR012156">
    <property type="entry name" value="Cold_shock_CspA"/>
</dbReference>
<keyword evidence="2" id="KW-0963">Cytoplasm</keyword>
<gene>
    <name evidence="5" type="ORF">J2I48_17470</name>
</gene>
<dbReference type="GO" id="GO:0005829">
    <property type="term" value="C:cytosol"/>
    <property type="evidence" value="ECO:0007669"/>
    <property type="project" value="UniProtKB-ARBA"/>
</dbReference>
<evidence type="ECO:0000313" key="5">
    <source>
        <dbReference type="EMBL" id="MBO0932804.1"/>
    </source>
</evidence>
<evidence type="ECO:0000256" key="1">
    <source>
        <dbReference type="ARBA" id="ARBA00004496"/>
    </source>
</evidence>
<reference evidence="5 6" key="1">
    <citation type="submission" date="2021-03" db="EMBL/GenBank/DDBJ databases">
        <title>Fibrella sp. HMF5036 genome sequencing and assembly.</title>
        <authorList>
            <person name="Kang H."/>
            <person name="Kim H."/>
            <person name="Bae S."/>
            <person name="Joh K."/>
        </authorList>
    </citation>
    <scope>NUCLEOTIDE SEQUENCE [LARGE SCALE GENOMIC DNA]</scope>
    <source>
        <strain evidence="5 6">HMF5036</strain>
    </source>
</reference>
<dbReference type="InterPro" id="IPR011129">
    <property type="entry name" value="CSD"/>
</dbReference>
<dbReference type="RefSeq" id="WP_207336764.1">
    <property type="nucleotide sequence ID" value="NZ_JAFMYU010000014.1"/>
</dbReference>
<evidence type="ECO:0000313" key="6">
    <source>
        <dbReference type="Proteomes" id="UP000664795"/>
    </source>
</evidence>
<dbReference type="AlphaFoldDB" id="A0A939G8Y1"/>